<evidence type="ECO:0000313" key="2">
    <source>
        <dbReference type="Proteomes" id="UP000186922"/>
    </source>
</evidence>
<dbReference type="EMBL" id="BDGG01000004">
    <property type="protein sequence ID" value="GAU97211.1"/>
    <property type="molecule type" value="Genomic_DNA"/>
</dbReference>
<name>A0A1D1V693_RAMVA</name>
<sequence>MHSNVSSIKRKRARALCRLITQLDNFIFSLHLRYHGSLIPSSIPVCGLRGCQPGIRWSRLEEPSETRWRLLRRRLRWWIRWRIWRRRIWRRRIRRWLRISSVWLRKKPRLWRLWWRILSCPVSRLRRFWWLRRWFCQRICHQPAPVGCFRIDVWSADRRR</sequence>
<dbReference type="AlphaFoldDB" id="A0A1D1V693"/>
<proteinExistence type="predicted"/>
<reference evidence="1 2" key="1">
    <citation type="journal article" date="2016" name="Nat. Commun.">
        <title>Extremotolerant tardigrade genome and improved radiotolerance of human cultured cells by tardigrade-unique protein.</title>
        <authorList>
            <person name="Hashimoto T."/>
            <person name="Horikawa D.D."/>
            <person name="Saito Y."/>
            <person name="Kuwahara H."/>
            <person name="Kozuka-Hata H."/>
            <person name="Shin-I T."/>
            <person name="Minakuchi Y."/>
            <person name="Ohishi K."/>
            <person name="Motoyama A."/>
            <person name="Aizu T."/>
            <person name="Enomoto A."/>
            <person name="Kondo K."/>
            <person name="Tanaka S."/>
            <person name="Hara Y."/>
            <person name="Koshikawa S."/>
            <person name="Sagara H."/>
            <person name="Miura T."/>
            <person name="Yokobori S."/>
            <person name="Miyagawa K."/>
            <person name="Suzuki Y."/>
            <person name="Kubo T."/>
            <person name="Oyama M."/>
            <person name="Kohara Y."/>
            <person name="Fujiyama A."/>
            <person name="Arakawa K."/>
            <person name="Katayama T."/>
            <person name="Toyoda A."/>
            <person name="Kunieda T."/>
        </authorList>
    </citation>
    <scope>NUCLEOTIDE SEQUENCE [LARGE SCALE GENOMIC DNA]</scope>
    <source>
        <strain evidence="1 2">YOKOZUNA-1</strain>
    </source>
</reference>
<dbReference type="Proteomes" id="UP000186922">
    <property type="component" value="Unassembled WGS sequence"/>
</dbReference>
<evidence type="ECO:0000313" key="1">
    <source>
        <dbReference type="EMBL" id="GAU97211.1"/>
    </source>
</evidence>
<protein>
    <submittedName>
        <fullName evidence="1">Uncharacterized protein</fullName>
    </submittedName>
</protein>
<comment type="caution">
    <text evidence="1">The sequence shown here is derived from an EMBL/GenBank/DDBJ whole genome shotgun (WGS) entry which is preliminary data.</text>
</comment>
<accession>A0A1D1V693</accession>
<keyword evidence="2" id="KW-1185">Reference proteome</keyword>
<gene>
    <name evidence="1" type="primary">RvY_08549-1</name>
    <name evidence="1" type="synonym">RvY_08549.1</name>
    <name evidence="1" type="ORF">RvY_08549</name>
</gene>
<organism evidence="1 2">
    <name type="scientific">Ramazzottius varieornatus</name>
    <name type="common">Water bear</name>
    <name type="synonym">Tardigrade</name>
    <dbReference type="NCBI Taxonomy" id="947166"/>
    <lineage>
        <taxon>Eukaryota</taxon>
        <taxon>Metazoa</taxon>
        <taxon>Ecdysozoa</taxon>
        <taxon>Tardigrada</taxon>
        <taxon>Eutardigrada</taxon>
        <taxon>Parachela</taxon>
        <taxon>Hypsibioidea</taxon>
        <taxon>Ramazzottiidae</taxon>
        <taxon>Ramazzottius</taxon>
    </lineage>
</organism>